<dbReference type="Pfam" id="PF14703">
    <property type="entry name" value="PHM7_cyt"/>
    <property type="match status" value="2"/>
</dbReference>
<feature type="compositionally biased region" description="Polar residues" evidence="7">
    <location>
        <begin position="417"/>
        <end position="446"/>
    </location>
</feature>
<dbReference type="InterPro" id="IPR027815">
    <property type="entry name" value="CSC1/OSCA1-like_cyt"/>
</dbReference>
<accession>A0A0D2B5V7</accession>
<dbReference type="GO" id="GO:0005886">
    <property type="term" value="C:plasma membrane"/>
    <property type="evidence" value="ECO:0007669"/>
    <property type="project" value="TreeGrafter"/>
</dbReference>
<proteinExistence type="inferred from homology"/>
<dbReference type="GO" id="GO:0005227">
    <property type="term" value="F:calcium-activated cation channel activity"/>
    <property type="evidence" value="ECO:0007669"/>
    <property type="project" value="InterPro"/>
</dbReference>
<feature type="domain" description="CSC1/OSCA1-like N-terminal transmembrane" evidence="11">
    <location>
        <begin position="25"/>
        <end position="173"/>
    </location>
</feature>
<dbReference type="InterPro" id="IPR032880">
    <property type="entry name" value="CSC1/OSCA1-like_N"/>
</dbReference>
<feature type="transmembrane region" description="Helical" evidence="8">
    <location>
        <begin position="952"/>
        <end position="970"/>
    </location>
</feature>
<feature type="region of interest" description="Disordered" evidence="7">
    <location>
        <begin position="415"/>
        <end position="446"/>
    </location>
</feature>
<feature type="transmembrane region" description="Helical" evidence="8">
    <location>
        <begin position="927"/>
        <end position="946"/>
    </location>
</feature>
<dbReference type="PANTHER" id="PTHR13018">
    <property type="entry name" value="PROBABLE MEMBRANE PROTEIN DUF221-RELATED"/>
    <property type="match status" value="1"/>
</dbReference>
<organism evidence="13 14">
    <name type="scientific">Verruconis gallopava</name>
    <dbReference type="NCBI Taxonomy" id="253628"/>
    <lineage>
        <taxon>Eukaryota</taxon>
        <taxon>Fungi</taxon>
        <taxon>Dikarya</taxon>
        <taxon>Ascomycota</taxon>
        <taxon>Pezizomycotina</taxon>
        <taxon>Dothideomycetes</taxon>
        <taxon>Pleosporomycetidae</taxon>
        <taxon>Venturiales</taxon>
        <taxon>Sympoventuriaceae</taxon>
        <taxon>Verruconis</taxon>
    </lineage>
</organism>
<evidence type="ECO:0000256" key="4">
    <source>
        <dbReference type="ARBA" id="ARBA00022692"/>
    </source>
</evidence>
<protein>
    <recommendedName>
        <fullName evidence="15">CSC1/OSCA1-like 7TM region domain-containing protein</fullName>
    </recommendedName>
</protein>
<feature type="transmembrane region" description="Helical" evidence="8">
    <location>
        <begin position="1024"/>
        <end position="1044"/>
    </location>
</feature>
<dbReference type="InterPro" id="IPR022257">
    <property type="entry name" value="PHM7_ext"/>
</dbReference>
<dbReference type="VEuPathDB" id="FungiDB:PV09_02328"/>
<feature type="domain" description="CSC1/OSCA1-like cytosolic" evidence="12">
    <location>
        <begin position="616"/>
        <end position="725"/>
    </location>
</feature>
<comment type="similarity">
    <text evidence="2">Belongs to the CSC1 (TC 1.A.17) family.</text>
</comment>
<dbReference type="Pfam" id="PF13967">
    <property type="entry name" value="RSN1_TM"/>
    <property type="match status" value="1"/>
</dbReference>
<feature type="transmembrane region" description="Helical" evidence="8">
    <location>
        <begin position="106"/>
        <end position="125"/>
    </location>
</feature>
<feature type="domain" description="CSC1/OSCA1-like cytosolic" evidence="12">
    <location>
        <begin position="198"/>
        <end position="278"/>
    </location>
</feature>
<feature type="region of interest" description="Disordered" evidence="7">
    <location>
        <begin position="1081"/>
        <end position="1122"/>
    </location>
</feature>
<keyword evidence="5 8" id="KW-1133">Transmembrane helix</keyword>
<dbReference type="InParanoid" id="A0A0D2B5V7"/>
<dbReference type="InterPro" id="IPR045122">
    <property type="entry name" value="Csc1-like"/>
</dbReference>
<feature type="transmembrane region" description="Helical" evidence="8">
    <location>
        <begin position="153"/>
        <end position="172"/>
    </location>
</feature>
<evidence type="ECO:0000256" key="3">
    <source>
        <dbReference type="ARBA" id="ARBA00022448"/>
    </source>
</evidence>
<comment type="subcellular location">
    <subcellularLocation>
        <location evidence="1">Membrane</location>
        <topology evidence="1">Multi-pass membrane protein</topology>
    </subcellularLocation>
</comment>
<evidence type="ECO:0000256" key="2">
    <source>
        <dbReference type="ARBA" id="ARBA00007779"/>
    </source>
</evidence>
<dbReference type="Pfam" id="PF02714">
    <property type="entry name" value="RSN1_7TM"/>
    <property type="match status" value="1"/>
</dbReference>
<evidence type="ECO:0000256" key="5">
    <source>
        <dbReference type="ARBA" id="ARBA00022989"/>
    </source>
</evidence>
<evidence type="ECO:0000313" key="13">
    <source>
        <dbReference type="EMBL" id="KIW06614.1"/>
    </source>
</evidence>
<feature type="domain" description="10TM putative phosphate transporter extracellular tail" evidence="10">
    <location>
        <begin position="1255"/>
        <end position="1328"/>
    </location>
</feature>
<evidence type="ECO:0000256" key="8">
    <source>
        <dbReference type="SAM" id="Phobius"/>
    </source>
</evidence>
<sequence length="1337" mass="149790">MSNLFNTSAGAGTAQDKQGQTVGTFLASLAGSAAAFAAQILVFYVLKNRFTRIYRPKTYLVPEKDRTKPPPAGAFRWLIPVFTTSNSELIAKCGLDAYFFLRYLRMLLKIFVPSAVLILAILLPINSQASNPGVSGLDKLGWTNYDRSRTDRFWAHLLLAVSFLLWIGYVIYGELRSYIRVRQAYLTSPQHRLRASATTVLLRSVPRKWLTVEALDGLFDVFPGGVRNIWINRDFQELSDKVKLRDSLAEKLEAAETALIRNAKKKQMEMQKKEEKLHGKKQKMSRAERKRKNAEDDAAALEMADQEGISSGDPHQAHTVDETLGEAFRDGGPQNHDNHGLPVPVLGQGLHAVKGGLGLVTGLGKKIVTDVRSVPRRLDDTVEQVYEGAGFSFDGQTESPAGLAEQDHGRMFHPESATATSTFPDVQSPAQSPRTMTTGRSSAEQPLTSTVVQRDYALRGQLAPATPNSHVEPMRGLKSEDSARTAVDALNDGTRLTATASSSKKVPPSKLEFNSMGFLEPKKKGWRYWIGSHDIALPSPDPHTGNERELGIEARSFPSLHGNIGTEPSLTAKIIAFLTGKKAKENNDRASIRDQYPDPYNKAFMDDGGMDREPEWKKYLKPGDRDTMRLPLFGLSFMPFMPSWTLIGEKVDTIYYCRKEIARLNVEIETDQKEPEKFPLMNSAFIQFNNQVAAHMACQSVAHHFPATMAPRIVEIAPGDVIWDNMNIGYKQRMIRMAIVIVIISAMIILWAVPVSFASAFSNLRNVQETWKAFHFIASFPNWLVSILQGIVPPVLVIVLLALLPIILRLLTNFQGVPTGMSVELDVQGYYFAFLFVQLFLVITVASSIINVAQEISQNPSQIAYILATNIPRAANYFFSYLILQALSVSAGALAQISQIAIWFLLRPILDNTARQKFNRQINLQSVQWGTFFPVYTNLACIGLIYSIISPLVMIFNIITFGLFWVTYRYQTLYVNKFRFDTGGLLFPKAVNQLFTGIYVMELALIGLFLLVQDEQGSKGTVCLPQAIVMVVMLVFTIIFHILLNVNFSPLFRYIPITLEDDAVARDEEFALMQARKWAQEDGQEFSNNESDPKEKLGETKLGEDIESRLEHQEELEEDEEKGLETIEMDEINRRRSGHVASLGNKVSRMGTHLKPSSKIGSWADRSRYRRSSHIDHGSPNPNTIEEIERHHKHRHASNDRRHSKLPLEFSTTSDQAECGGQTGLSSSAAGQKVDRTIAVGDALFGNISDEIEDLTAEERDRLVQRAFQHSALRARRPVIWLPRDDLGVSDDEILRTKAFAGENIWISNEGTGLDRKARVLFRRAPPDFNEVDLIEL</sequence>
<evidence type="ECO:0000259" key="12">
    <source>
        <dbReference type="Pfam" id="PF14703"/>
    </source>
</evidence>
<gene>
    <name evidence="13" type="ORF">PV09_02328</name>
</gene>
<feature type="transmembrane region" description="Helical" evidence="8">
    <location>
        <begin position="882"/>
        <end position="906"/>
    </location>
</feature>
<evidence type="ECO:0008006" key="15">
    <source>
        <dbReference type="Google" id="ProtNLM"/>
    </source>
</evidence>
<evidence type="ECO:0000259" key="11">
    <source>
        <dbReference type="Pfam" id="PF13967"/>
    </source>
</evidence>
<feature type="transmembrane region" description="Helical" evidence="8">
    <location>
        <begin position="829"/>
        <end position="850"/>
    </location>
</feature>
<dbReference type="Pfam" id="PF12621">
    <property type="entry name" value="PHM7_ext"/>
    <property type="match status" value="1"/>
</dbReference>
<feature type="transmembrane region" description="Helical" evidence="8">
    <location>
        <begin position="738"/>
        <end position="763"/>
    </location>
</feature>
<keyword evidence="3" id="KW-0813">Transport</keyword>
<dbReference type="EMBL" id="KN847534">
    <property type="protein sequence ID" value="KIW06614.1"/>
    <property type="molecule type" value="Genomic_DNA"/>
</dbReference>
<evidence type="ECO:0000256" key="7">
    <source>
        <dbReference type="SAM" id="MobiDB-lite"/>
    </source>
</evidence>
<evidence type="ECO:0000313" key="14">
    <source>
        <dbReference type="Proteomes" id="UP000053259"/>
    </source>
</evidence>
<evidence type="ECO:0000259" key="9">
    <source>
        <dbReference type="Pfam" id="PF02714"/>
    </source>
</evidence>
<feature type="region of interest" description="Disordered" evidence="7">
    <location>
        <begin position="263"/>
        <end position="294"/>
    </location>
</feature>
<dbReference type="HOGENOM" id="CLU_002458_2_0_1"/>
<dbReference type="GeneID" id="27310301"/>
<dbReference type="PANTHER" id="PTHR13018:SF20">
    <property type="entry name" value="SPORULATION-SPECIFIC PROTEIN 75"/>
    <property type="match status" value="1"/>
</dbReference>
<keyword evidence="6 8" id="KW-0472">Membrane</keyword>
<keyword evidence="14" id="KW-1185">Reference proteome</keyword>
<evidence type="ECO:0000259" key="10">
    <source>
        <dbReference type="Pfam" id="PF12621"/>
    </source>
</evidence>
<keyword evidence="4 8" id="KW-0812">Transmembrane</keyword>
<evidence type="ECO:0000256" key="6">
    <source>
        <dbReference type="ARBA" id="ARBA00023136"/>
    </source>
</evidence>
<dbReference type="OrthoDB" id="1076608at2759"/>
<feature type="domain" description="CSC1/OSCA1-like 7TM region" evidence="9">
    <location>
        <begin position="737"/>
        <end position="1009"/>
    </location>
</feature>
<evidence type="ECO:0000256" key="1">
    <source>
        <dbReference type="ARBA" id="ARBA00004141"/>
    </source>
</evidence>
<name>A0A0D2B5V7_9PEZI</name>
<feature type="transmembrane region" description="Helical" evidence="8">
    <location>
        <begin position="991"/>
        <end position="1012"/>
    </location>
</feature>
<feature type="compositionally biased region" description="Basic and acidic residues" evidence="7">
    <location>
        <begin position="266"/>
        <end position="277"/>
    </location>
</feature>
<feature type="transmembrane region" description="Helical" evidence="8">
    <location>
        <begin position="25"/>
        <end position="46"/>
    </location>
</feature>
<dbReference type="RefSeq" id="XP_016216483.1">
    <property type="nucleotide sequence ID" value="XM_016355347.1"/>
</dbReference>
<dbReference type="InterPro" id="IPR003864">
    <property type="entry name" value="CSC1/OSCA1-like_7TM"/>
</dbReference>
<feature type="compositionally biased region" description="Basic residues" evidence="7">
    <location>
        <begin position="278"/>
        <end position="292"/>
    </location>
</feature>
<feature type="transmembrane region" description="Helical" evidence="8">
    <location>
        <begin position="783"/>
        <end position="808"/>
    </location>
</feature>
<feature type="compositionally biased region" description="Basic and acidic residues" evidence="7">
    <location>
        <begin position="1091"/>
        <end position="1113"/>
    </location>
</feature>
<dbReference type="Proteomes" id="UP000053259">
    <property type="component" value="Unassembled WGS sequence"/>
</dbReference>
<reference evidence="13 14" key="1">
    <citation type="submission" date="2015-01" db="EMBL/GenBank/DDBJ databases">
        <title>The Genome Sequence of Ochroconis gallopava CBS43764.</title>
        <authorList>
            <consortium name="The Broad Institute Genomics Platform"/>
            <person name="Cuomo C."/>
            <person name="de Hoog S."/>
            <person name="Gorbushina A."/>
            <person name="Stielow B."/>
            <person name="Teixiera M."/>
            <person name="Abouelleil A."/>
            <person name="Chapman S.B."/>
            <person name="Priest M."/>
            <person name="Young S.K."/>
            <person name="Wortman J."/>
            <person name="Nusbaum C."/>
            <person name="Birren B."/>
        </authorList>
    </citation>
    <scope>NUCLEOTIDE SEQUENCE [LARGE SCALE GENOMIC DNA]</scope>
    <source>
        <strain evidence="13 14">CBS 43764</strain>
    </source>
</reference>